<dbReference type="InterPro" id="IPR011650">
    <property type="entry name" value="Peptidase_M20_dimer"/>
</dbReference>
<sequence length="440" mass="48078">MRTVEHFINEISPSLTAFRRTFHQNPELGFTEYVTTYLIGKELINLGFTIHLGKDALESTERMGVPSPNDLTKQEERAIKEGVEKSWLDKMKGGHTGLAATIDTGKPGPHMAFRFDIDALPIKESGDLDHHLPSREGFRSQNEGIMHACGHDGHAAIGLGVASFLSAYKDQLSGRFTLLFQPAEEGGRGAKAMVKKGWLENVDYFASGHIGIRDTKLGRVFATTNSFLASSKINVTYKGKAAHAGLEPEKGKNALLAAAAASLHLYNIPRHSDGATRVNVGKLQGGAGRNIIADEAHLEMETRGETTAINNYMQKEALRILKASGDLYGVETGINVVGETVEAACNPEWIQWVKEVGEESPFISEIHDGLSLKASEDVTYMMNEVQNQGGKSTFMVFGTGLKNGHHHHQFDFEEGVLTVAVDAFARLILKLSHLKEEVTS</sequence>
<dbReference type="InterPro" id="IPR052030">
    <property type="entry name" value="Peptidase_M20/M20A_hydrolases"/>
</dbReference>
<feature type="binding site" evidence="1">
    <location>
        <position position="209"/>
    </location>
    <ligand>
        <name>Mn(2+)</name>
        <dbReference type="ChEBI" id="CHEBI:29035"/>
        <label>2</label>
    </ligand>
</feature>
<dbReference type="PANTHER" id="PTHR30575:SF3">
    <property type="entry name" value="PEPTIDASE M20 DIMERISATION DOMAIN-CONTAINING PROTEIN"/>
    <property type="match status" value="1"/>
</dbReference>
<keyword evidence="1" id="KW-0479">Metal-binding</keyword>
<evidence type="ECO:0000313" key="4">
    <source>
        <dbReference type="Proteomes" id="UP000324269"/>
    </source>
</evidence>
<dbReference type="InterPro" id="IPR017439">
    <property type="entry name" value="Amidohydrolase"/>
</dbReference>
<dbReference type="GO" id="GO:0046657">
    <property type="term" value="P:folic acid catabolic process"/>
    <property type="evidence" value="ECO:0007669"/>
    <property type="project" value="TreeGrafter"/>
</dbReference>
<comment type="cofactor">
    <cofactor evidence="1">
        <name>Mn(2+)</name>
        <dbReference type="ChEBI" id="CHEBI:29035"/>
    </cofactor>
    <text evidence="1">The Mn(2+) ion enhances activity.</text>
</comment>
<name>A0A5D4U9I0_9BACI</name>
<dbReference type="PIRSF" id="PIRSF005962">
    <property type="entry name" value="Pept_M20D_amidohydro"/>
    <property type="match status" value="1"/>
</dbReference>
<keyword evidence="1" id="KW-0464">Manganese</keyword>
<reference evidence="3 4" key="1">
    <citation type="submission" date="2019-08" db="EMBL/GenBank/DDBJ databases">
        <title>Bacillus genomes from the desert of Cuatro Cienegas, Coahuila.</title>
        <authorList>
            <person name="Olmedo-Alvarez G."/>
        </authorList>
    </citation>
    <scope>NUCLEOTIDE SEQUENCE [LARGE SCALE GENOMIC DNA]</scope>
    <source>
        <strain evidence="3 4">CH87b_3T</strain>
    </source>
</reference>
<feature type="binding site" evidence="1">
    <location>
        <position position="185"/>
    </location>
    <ligand>
        <name>Mn(2+)</name>
        <dbReference type="ChEBI" id="CHEBI:29035"/>
        <label>2</label>
    </ligand>
</feature>
<gene>
    <name evidence="3" type="ORF">FZC85_17530</name>
</gene>
<feature type="binding site" evidence="1">
    <location>
        <position position="406"/>
    </location>
    <ligand>
        <name>Mn(2+)</name>
        <dbReference type="ChEBI" id="CHEBI:29035"/>
        <label>2</label>
    </ligand>
</feature>
<evidence type="ECO:0000256" key="1">
    <source>
        <dbReference type="PIRSR" id="PIRSR005962-1"/>
    </source>
</evidence>
<dbReference type="OrthoDB" id="9776731at2"/>
<dbReference type="EMBL" id="VTEZ01000005">
    <property type="protein sequence ID" value="TYS83790.1"/>
    <property type="molecule type" value="Genomic_DNA"/>
</dbReference>
<organism evidence="3 4">
    <name type="scientific">Rossellomorea aquimaris</name>
    <dbReference type="NCBI Taxonomy" id="189382"/>
    <lineage>
        <taxon>Bacteria</taxon>
        <taxon>Bacillati</taxon>
        <taxon>Bacillota</taxon>
        <taxon>Bacilli</taxon>
        <taxon>Bacillales</taxon>
        <taxon>Bacillaceae</taxon>
        <taxon>Rossellomorea</taxon>
    </lineage>
</organism>
<evidence type="ECO:0000259" key="2">
    <source>
        <dbReference type="Pfam" id="PF07687"/>
    </source>
</evidence>
<dbReference type="GO" id="GO:0016805">
    <property type="term" value="F:dipeptidase activity"/>
    <property type="evidence" value="ECO:0007669"/>
    <property type="project" value="TreeGrafter"/>
</dbReference>
<proteinExistence type="predicted"/>
<dbReference type="Pfam" id="PF01546">
    <property type="entry name" value="Peptidase_M20"/>
    <property type="match status" value="1"/>
</dbReference>
<dbReference type="PANTHER" id="PTHR30575">
    <property type="entry name" value="PEPTIDASE M20"/>
    <property type="match status" value="1"/>
</dbReference>
<feature type="binding site" evidence="1">
    <location>
        <position position="149"/>
    </location>
    <ligand>
        <name>Mn(2+)</name>
        <dbReference type="ChEBI" id="CHEBI:29035"/>
        <label>2</label>
    </ligand>
</feature>
<dbReference type="AlphaFoldDB" id="A0A5D4U9I0"/>
<dbReference type="GO" id="GO:0071713">
    <property type="term" value="F:para-aminobenzoyl-glutamate hydrolase activity"/>
    <property type="evidence" value="ECO:0007669"/>
    <property type="project" value="TreeGrafter"/>
</dbReference>
<accession>A0A5D4U9I0</accession>
<dbReference type="SUPFAM" id="SSF53187">
    <property type="entry name" value="Zn-dependent exopeptidases"/>
    <property type="match status" value="1"/>
</dbReference>
<evidence type="ECO:0000313" key="3">
    <source>
        <dbReference type="EMBL" id="TYS83790.1"/>
    </source>
</evidence>
<dbReference type="NCBIfam" id="TIGR01891">
    <property type="entry name" value="amidohydrolases"/>
    <property type="match status" value="1"/>
</dbReference>
<dbReference type="Gene3D" id="3.40.630.10">
    <property type="entry name" value="Zn peptidases"/>
    <property type="match status" value="2"/>
</dbReference>
<dbReference type="Pfam" id="PF07687">
    <property type="entry name" value="M20_dimer"/>
    <property type="match status" value="1"/>
</dbReference>
<feature type="domain" description="Peptidase M20 dimerisation" evidence="2">
    <location>
        <begin position="233"/>
        <end position="308"/>
    </location>
</feature>
<dbReference type="Proteomes" id="UP000324269">
    <property type="component" value="Unassembled WGS sequence"/>
</dbReference>
<dbReference type="RefSeq" id="WP_148970307.1">
    <property type="nucleotide sequence ID" value="NZ_JBNIKW010000005.1"/>
</dbReference>
<keyword evidence="3" id="KW-0378">Hydrolase</keyword>
<dbReference type="GO" id="GO:0046872">
    <property type="term" value="F:metal ion binding"/>
    <property type="evidence" value="ECO:0007669"/>
    <property type="project" value="UniProtKB-KW"/>
</dbReference>
<dbReference type="InterPro" id="IPR036264">
    <property type="entry name" value="Bact_exopeptidase_dim_dom"/>
</dbReference>
<protein>
    <submittedName>
        <fullName evidence="3">Amidohydrolase</fullName>
    </submittedName>
</protein>
<dbReference type="GO" id="GO:0005737">
    <property type="term" value="C:cytoplasm"/>
    <property type="evidence" value="ECO:0007669"/>
    <property type="project" value="TreeGrafter"/>
</dbReference>
<dbReference type="InterPro" id="IPR002933">
    <property type="entry name" value="Peptidase_M20"/>
</dbReference>
<feature type="binding site" evidence="1">
    <location>
        <position position="151"/>
    </location>
    <ligand>
        <name>Mn(2+)</name>
        <dbReference type="ChEBI" id="CHEBI:29035"/>
        <label>2</label>
    </ligand>
</feature>
<dbReference type="SUPFAM" id="SSF55031">
    <property type="entry name" value="Bacterial exopeptidase dimerisation domain"/>
    <property type="match status" value="1"/>
</dbReference>
<comment type="caution">
    <text evidence="3">The sequence shown here is derived from an EMBL/GenBank/DDBJ whole genome shotgun (WGS) entry which is preliminary data.</text>
</comment>